<dbReference type="InterPro" id="IPR018389">
    <property type="entry name" value="DctP_fam"/>
</dbReference>
<dbReference type="RefSeq" id="WP_073611911.1">
    <property type="nucleotide sequence ID" value="NZ_FRFE01000002.1"/>
</dbReference>
<dbReference type="OrthoDB" id="8912194at2"/>
<dbReference type="SUPFAM" id="SSF53850">
    <property type="entry name" value="Periplasmic binding protein-like II"/>
    <property type="match status" value="1"/>
</dbReference>
<dbReference type="STRING" id="1121416.SAMN02745220_00544"/>
<evidence type="ECO:0000313" key="3">
    <source>
        <dbReference type="EMBL" id="SHO43862.1"/>
    </source>
</evidence>
<protein>
    <submittedName>
        <fullName evidence="3">TRAP-type C4-dicarboxylate transport system, substrate-binding protein</fullName>
    </submittedName>
</protein>
<feature type="signal peptide" evidence="2">
    <location>
        <begin position="1"/>
        <end position="24"/>
    </location>
</feature>
<dbReference type="EMBL" id="FRFE01000002">
    <property type="protein sequence ID" value="SHO43862.1"/>
    <property type="molecule type" value="Genomic_DNA"/>
</dbReference>
<reference evidence="3 4" key="1">
    <citation type="submission" date="2016-12" db="EMBL/GenBank/DDBJ databases">
        <authorList>
            <person name="Song W.-J."/>
            <person name="Kurnit D.M."/>
        </authorList>
    </citation>
    <scope>NUCLEOTIDE SEQUENCE [LARGE SCALE GENOMIC DNA]</scope>
    <source>
        <strain evidence="3 4">DSM 18488</strain>
    </source>
</reference>
<feature type="chain" id="PRO_5013065527" evidence="2">
    <location>
        <begin position="25"/>
        <end position="343"/>
    </location>
</feature>
<dbReference type="InterPro" id="IPR038404">
    <property type="entry name" value="TRAP_DctP_sf"/>
</dbReference>
<proteinExistence type="predicted"/>
<organism evidence="3 4">
    <name type="scientific">Desulfopila aestuarii DSM 18488</name>
    <dbReference type="NCBI Taxonomy" id="1121416"/>
    <lineage>
        <taxon>Bacteria</taxon>
        <taxon>Pseudomonadati</taxon>
        <taxon>Thermodesulfobacteriota</taxon>
        <taxon>Desulfobulbia</taxon>
        <taxon>Desulfobulbales</taxon>
        <taxon>Desulfocapsaceae</taxon>
        <taxon>Desulfopila</taxon>
    </lineage>
</organism>
<dbReference type="AlphaFoldDB" id="A0A1M7XY15"/>
<keyword evidence="1 2" id="KW-0732">Signal</keyword>
<name>A0A1M7XY15_9BACT</name>
<dbReference type="PANTHER" id="PTHR33376:SF15">
    <property type="entry name" value="BLL6794 PROTEIN"/>
    <property type="match status" value="1"/>
</dbReference>
<dbReference type="GO" id="GO:0055085">
    <property type="term" value="P:transmembrane transport"/>
    <property type="evidence" value="ECO:0007669"/>
    <property type="project" value="InterPro"/>
</dbReference>
<dbReference type="Pfam" id="PF03480">
    <property type="entry name" value="DctP"/>
    <property type="match status" value="1"/>
</dbReference>
<dbReference type="Proteomes" id="UP000184603">
    <property type="component" value="Unassembled WGS sequence"/>
</dbReference>
<gene>
    <name evidence="3" type="ORF">SAMN02745220_00544</name>
</gene>
<dbReference type="PANTHER" id="PTHR33376">
    <property type="match status" value="1"/>
</dbReference>
<dbReference type="NCBIfam" id="NF037995">
    <property type="entry name" value="TRAP_S1"/>
    <property type="match status" value="1"/>
</dbReference>
<dbReference type="Gene3D" id="3.40.190.170">
    <property type="entry name" value="Bacterial extracellular solute-binding protein, family 7"/>
    <property type="match status" value="1"/>
</dbReference>
<evidence type="ECO:0000256" key="2">
    <source>
        <dbReference type="SAM" id="SignalP"/>
    </source>
</evidence>
<keyword evidence="4" id="KW-1185">Reference proteome</keyword>
<accession>A0A1M7XY15</accession>
<sequence length="343" mass="38241">MKKSALLFACALLVSISLSSIVCAKEVTLRFAHQNPESGLSSTTCVAPWLKQVEDATGGAVKIEPYYGETLAKGKDMWNAVKMGITDIGWAFHGYWPGMTPVTDVISLPAMSFETAEKGSEVLWKLYEKYPVIQKEFDDVKVLLFYTSPPYSLITVEKPVKNLDDIKGMKIRMSGGPSTEMVKALGAVPMLIPMPDNYISLQKGVIDGMGAPWEAIQVWRFYEVTKYYTEVPFPAVYFSIIMNKRKWNSLDKEVQDAIMSVSGEAGSKFWGKHFFDDMRTSGIKKVEEVGNGNNIFTLAPEERQKWIDVGGKPVWDGWVSTMEKNGVSNAREILDTTIALGKE</sequence>
<dbReference type="CDD" id="cd13665">
    <property type="entry name" value="PBP2_TRAP_Dctp3_4"/>
    <property type="match status" value="1"/>
</dbReference>
<evidence type="ECO:0000256" key="1">
    <source>
        <dbReference type="ARBA" id="ARBA00022729"/>
    </source>
</evidence>
<evidence type="ECO:0000313" key="4">
    <source>
        <dbReference type="Proteomes" id="UP000184603"/>
    </source>
</evidence>